<dbReference type="Gene3D" id="3.30.450.20">
    <property type="entry name" value="PAS domain"/>
    <property type="match status" value="2"/>
</dbReference>
<protein>
    <submittedName>
        <fullName evidence="3">PAS domain-containing protein</fullName>
    </submittedName>
</protein>
<evidence type="ECO:0000313" key="4">
    <source>
        <dbReference type="Proteomes" id="UP001204142"/>
    </source>
</evidence>
<name>A0ABT1WFG8_9BURK</name>
<evidence type="ECO:0000313" key="3">
    <source>
        <dbReference type="EMBL" id="MCQ8895643.1"/>
    </source>
</evidence>
<sequence>MKSQILDETIDQILVDAHERTLSKAALSRRVPAAPGHEPSQDRSPWSTIKTYPALFLRDVQSGRLQLDNKGGIRAVALGNEDQFTPQNRRLNLVDLCDEDYRHALESALRRCFKTGTEQRLVIKINLRRNKTRFFELFMQAPVHKGFFNPGQAVVHFECLIKEDAPHTHRRLHDNVSQIIPEYATMVDQLTDGLIEMDDQFRITHANRKAECLLNGKFDPCASPKSIADWLPDMDLVLFAGLMESARSSGLSHPVEQRVNSTNKWVMLQLFRCAEEYTLTLRDVTQQKNESAELGMLSEAIEQIRDLVVVTNDLRTAKEGFKVLFVNRAFEQNMDSTRDRWVGRNPYSLIDHRLPTADVRKLLVAFLSRQKLTLKTSYLTRAGDWIPTEIMVSPYMDSIRQEARFLVIFRLTDSRLSLN</sequence>
<dbReference type="SMART" id="SM00091">
    <property type="entry name" value="PAS"/>
    <property type="match status" value="2"/>
</dbReference>
<evidence type="ECO:0000259" key="2">
    <source>
        <dbReference type="SMART" id="SM00091"/>
    </source>
</evidence>
<comment type="caution">
    <text evidence="3">The sequence shown here is derived from an EMBL/GenBank/DDBJ whole genome shotgun (WGS) entry which is preliminary data.</text>
</comment>
<keyword evidence="4" id="KW-1185">Reference proteome</keyword>
<proteinExistence type="predicted"/>
<dbReference type="InterPro" id="IPR000014">
    <property type="entry name" value="PAS"/>
</dbReference>
<dbReference type="InterPro" id="IPR035965">
    <property type="entry name" value="PAS-like_dom_sf"/>
</dbReference>
<gene>
    <name evidence="3" type="ORF">NQT62_04195</name>
</gene>
<evidence type="ECO:0000256" key="1">
    <source>
        <dbReference type="SAM" id="MobiDB-lite"/>
    </source>
</evidence>
<dbReference type="Proteomes" id="UP001204142">
    <property type="component" value="Unassembled WGS sequence"/>
</dbReference>
<dbReference type="SUPFAM" id="SSF55785">
    <property type="entry name" value="PYP-like sensor domain (PAS domain)"/>
    <property type="match status" value="2"/>
</dbReference>
<reference evidence="3 4" key="1">
    <citation type="submission" date="2022-07" db="EMBL/GenBank/DDBJ databases">
        <authorList>
            <person name="Xamxidin M."/>
            <person name="Wu M."/>
        </authorList>
    </citation>
    <scope>NUCLEOTIDE SEQUENCE [LARGE SCALE GENOMIC DNA]</scope>
    <source>
        <strain evidence="3 4">NBRC 111650</strain>
    </source>
</reference>
<feature type="region of interest" description="Disordered" evidence="1">
    <location>
        <begin position="27"/>
        <end position="46"/>
    </location>
</feature>
<feature type="domain" description="PAS" evidence="2">
    <location>
        <begin position="295"/>
        <end position="368"/>
    </location>
</feature>
<feature type="domain" description="PAS" evidence="2">
    <location>
        <begin position="181"/>
        <end position="248"/>
    </location>
</feature>
<dbReference type="Pfam" id="PF13426">
    <property type="entry name" value="PAS_9"/>
    <property type="match status" value="1"/>
</dbReference>
<dbReference type="CDD" id="cd00130">
    <property type="entry name" value="PAS"/>
    <property type="match status" value="1"/>
</dbReference>
<accession>A0ABT1WFG8</accession>
<dbReference type="EMBL" id="JANIGO010000001">
    <property type="protein sequence ID" value="MCQ8895643.1"/>
    <property type="molecule type" value="Genomic_DNA"/>
</dbReference>
<dbReference type="RefSeq" id="WP_256763336.1">
    <property type="nucleotide sequence ID" value="NZ_JANIGO010000001.1"/>
</dbReference>
<organism evidence="3 4">
    <name type="scientific">Limnobacter humi</name>
    <dbReference type="NCBI Taxonomy" id="1778671"/>
    <lineage>
        <taxon>Bacteria</taxon>
        <taxon>Pseudomonadati</taxon>
        <taxon>Pseudomonadota</taxon>
        <taxon>Betaproteobacteria</taxon>
        <taxon>Burkholderiales</taxon>
        <taxon>Burkholderiaceae</taxon>
        <taxon>Limnobacter</taxon>
    </lineage>
</organism>